<feature type="transmembrane region" description="Helical" evidence="1">
    <location>
        <begin position="132"/>
        <end position="154"/>
    </location>
</feature>
<dbReference type="GO" id="GO:0022857">
    <property type="term" value="F:transmembrane transporter activity"/>
    <property type="evidence" value="ECO:0007669"/>
    <property type="project" value="InterPro"/>
</dbReference>
<evidence type="ECO:0000313" key="3">
    <source>
        <dbReference type="Proteomes" id="UP000515847"/>
    </source>
</evidence>
<reference evidence="2 3" key="1">
    <citation type="journal article" date="2019" name="Front. Microbiol.">
        <title>Thermoanaerosceptrum fracticalcis gen. nov. sp. nov., a Novel Fumarate-Fermenting Microorganism From a Deep Fractured Carbonate Aquifer of the US Great Basin.</title>
        <authorList>
            <person name="Hamilton-Brehm S.D."/>
            <person name="Stewart L.E."/>
            <person name="Zavarin M."/>
            <person name="Caldwell M."/>
            <person name="Lawson P.A."/>
            <person name="Onstott T.C."/>
            <person name="Grzymski J."/>
            <person name="Neveux I."/>
            <person name="Lollar B.S."/>
            <person name="Russell C.E."/>
            <person name="Moser D.P."/>
        </authorList>
    </citation>
    <scope>NUCLEOTIDE SEQUENCE [LARGE SCALE GENOMIC DNA]</scope>
    <source>
        <strain evidence="2 3">DRI-13</strain>
    </source>
</reference>
<dbReference type="AlphaFoldDB" id="A0A7G6E820"/>
<dbReference type="EMBL" id="CP045798">
    <property type="protein sequence ID" value="QNB48224.1"/>
    <property type="molecule type" value="Genomic_DNA"/>
</dbReference>
<accession>A0A7G6E820</accession>
<keyword evidence="3" id="KW-1185">Reference proteome</keyword>
<feature type="transmembrane region" description="Helical" evidence="1">
    <location>
        <begin position="80"/>
        <end position="99"/>
    </location>
</feature>
<gene>
    <name evidence="2" type="ORF">BR63_00330</name>
</gene>
<organism evidence="2 3">
    <name type="scientific">Thermanaerosceptrum fracticalcis</name>
    <dbReference type="NCBI Taxonomy" id="1712410"/>
    <lineage>
        <taxon>Bacteria</taxon>
        <taxon>Bacillati</taxon>
        <taxon>Bacillota</taxon>
        <taxon>Clostridia</taxon>
        <taxon>Eubacteriales</taxon>
        <taxon>Peptococcaceae</taxon>
        <taxon>Thermanaerosceptrum</taxon>
    </lineage>
</organism>
<dbReference type="Pfam" id="PF12822">
    <property type="entry name" value="ECF_trnsprt"/>
    <property type="match status" value="1"/>
</dbReference>
<protein>
    <submittedName>
        <fullName evidence="2">ECF transporter S component</fullName>
    </submittedName>
</protein>
<evidence type="ECO:0000313" key="2">
    <source>
        <dbReference type="EMBL" id="QNB48224.1"/>
    </source>
</evidence>
<dbReference type="KEGG" id="tfr:BR63_00330"/>
<proteinExistence type="predicted"/>
<feature type="transmembrane region" description="Helical" evidence="1">
    <location>
        <begin position="106"/>
        <end position="126"/>
    </location>
</feature>
<keyword evidence="1" id="KW-0472">Membrane</keyword>
<dbReference type="InterPro" id="IPR024529">
    <property type="entry name" value="ECF_trnsprt_substrate-spec"/>
</dbReference>
<dbReference type="Proteomes" id="UP000515847">
    <property type="component" value="Chromosome"/>
</dbReference>
<evidence type="ECO:0000256" key="1">
    <source>
        <dbReference type="SAM" id="Phobius"/>
    </source>
</evidence>
<dbReference type="Gene3D" id="1.10.1760.20">
    <property type="match status" value="1"/>
</dbReference>
<keyword evidence="1" id="KW-0812">Transmembrane</keyword>
<sequence>MEGSAGKIHVRQVVRVGLLVALSTVGAHIKIPSITGTPALDSLPGYFAAAALGWREGALVAALGHLLTALTAGFPLSLPIHLLIAAEMGICALVFGYLFKKTNPVIAMGAAIILNGVGAPASLIPIMGPGIFYGLVTPLLVASALNIIAAALLAKAPGINRIFKGEEHAHY</sequence>
<name>A0A7G6E820_THEFR</name>
<keyword evidence="1" id="KW-1133">Transmembrane helix</keyword>
<dbReference type="OrthoDB" id="5431035at2"/>